<proteinExistence type="predicted"/>
<gene>
    <name evidence="1" type="ORF">GGD55_005814</name>
</gene>
<organism evidence="1 2">
    <name type="scientific">Rhizobium giardinii</name>
    <dbReference type="NCBI Taxonomy" id="56731"/>
    <lineage>
        <taxon>Bacteria</taxon>
        <taxon>Pseudomonadati</taxon>
        <taxon>Pseudomonadota</taxon>
        <taxon>Alphaproteobacteria</taxon>
        <taxon>Hyphomicrobiales</taxon>
        <taxon>Rhizobiaceae</taxon>
        <taxon>Rhizobium/Agrobacterium group</taxon>
        <taxon>Rhizobium</taxon>
    </lineage>
</organism>
<protein>
    <submittedName>
        <fullName evidence="1">Uncharacterized protein</fullName>
    </submittedName>
</protein>
<evidence type="ECO:0000313" key="1">
    <source>
        <dbReference type="EMBL" id="MBB5539070.1"/>
    </source>
</evidence>
<comment type="caution">
    <text evidence="1">The sequence shown here is derived from an EMBL/GenBank/DDBJ whole genome shotgun (WGS) entry which is preliminary data.</text>
</comment>
<dbReference type="EMBL" id="JACHBK010000017">
    <property type="protein sequence ID" value="MBB5539070.1"/>
    <property type="molecule type" value="Genomic_DNA"/>
</dbReference>
<dbReference type="AlphaFoldDB" id="A0A7W8UIY4"/>
<evidence type="ECO:0000313" key="2">
    <source>
        <dbReference type="Proteomes" id="UP000585507"/>
    </source>
</evidence>
<dbReference type="Proteomes" id="UP000585507">
    <property type="component" value="Unassembled WGS sequence"/>
</dbReference>
<name>A0A7W8UIY4_9HYPH</name>
<sequence length="55" mass="6410">MPRLISFDYWTITRFILDTKATTTQSPSSIVGREPTSFANKSAVARMRLGRYKRW</sequence>
<reference evidence="1 2" key="1">
    <citation type="submission" date="2020-08" db="EMBL/GenBank/DDBJ databases">
        <title>Genomic Encyclopedia of Type Strains, Phase IV (KMG-V): Genome sequencing to study the core and pangenomes of soil and plant-associated prokaryotes.</title>
        <authorList>
            <person name="Whitman W."/>
        </authorList>
    </citation>
    <scope>NUCLEOTIDE SEQUENCE [LARGE SCALE GENOMIC DNA]</scope>
    <source>
        <strain evidence="1 2">SEMIA 4084</strain>
    </source>
</reference>
<accession>A0A7W8UIY4</accession>
<keyword evidence="2" id="KW-1185">Reference proteome</keyword>